<feature type="coiled-coil region" evidence="9">
    <location>
        <begin position="77"/>
        <end position="140"/>
    </location>
</feature>
<evidence type="ECO:0000256" key="2">
    <source>
        <dbReference type="ARBA" id="ARBA00004245"/>
    </source>
</evidence>
<dbReference type="GeneTree" id="ENSGT00960000186749"/>
<keyword evidence="6 9" id="KW-0175">Coiled coil</keyword>
<name>F6PTQ5_ORNAN</name>
<dbReference type="Bgee" id="ENSOANG00000005790">
    <property type="expression patterns" value="Expressed in testis and 5 other cell types or tissues"/>
</dbReference>
<keyword evidence="7" id="KW-0206">Cytoskeleton</keyword>
<proteinExistence type="predicted"/>
<reference evidence="10" key="2">
    <citation type="submission" date="2025-08" db="UniProtKB">
        <authorList>
            <consortium name="Ensembl"/>
        </authorList>
    </citation>
    <scope>IDENTIFICATION</scope>
    <source>
        <strain evidence="10">Glennie</strain>
    </source>
</reference>
<accession>F6PTQ5</accession>
<keyword evidence="11" id="KW-1185">Reference proteome</keyword>
<evidence type="ECO:0000256" key="4">
    <source>
        <dbReference type="ARBA" id="ARBA00022574"/>
    </source>
</evidence>
<dbReference type="PANTHER" id="PTHR14885:SF3">
    <property type="entry name" value="CILIA- AND FLAGELLA-ASSOCIATED PROTEIN 44"/>
    <property type="match status" value="1"/>
</dbReference>
<evidence type="ECO:0000256" key="8">
    <source>
        <dbReference type="ARBA" id="ARBA00023273"/>
    </source>
</evidence>
<organism evidence="10 11">
    <name type="scientific">Ornithorhynchus anatinus</name>
    <name type="common">Duckbill platypus</name>
    <dbReference type="NCBI Taxonomy" id="9258"/>
    <lineage>
        <taxon>Eukaryota</taxon>
        <taxon>Metazoa</taxon>
        <taxon>Chordata</taxon>
        <taxon>Craniata</taxon>
        <taxon>Vertebrata</taxon>
        <taxon>Euteleostomi</taxon>
        <taxon>Mammalia</taxon>
        <taxon>Monotremata</taxon>
        <taxon>Ornithorhynchidae</taxon>
        <taxon>Ornithorhynchus</taxon>
    </lineage>
</organism>
<comment type="subcellular location">
    <subcellularLocation>
        <location evidence="1">Cell projection</location>
        <location evidence="1">Cilium</location>
    </subcellularLocation>
    <subcellularLocation>
        <location evidence="2">Cytoplasm</location>
        <location evidence="2">Cytoskeleton</location>
    </subcellularLocation>
</comment>
<dbReference type="PANTHER" id="PTHR14885">
    <property type="entry name" value="CILIA- AND FLAGELLA-ASSOCIATED PROTEIN 43-RELATED"/>
    <property type="match status" value="1"/>
</dbReference>
<evidence type="ECO:0000256" key="5">
    <source>
        <dbReference type="ARBA" id="ARBA00022737"/>
    </source>
</evidence>
<gene>
    <name evidence="10" type="primary">CFAP44</name>
</gene>
<keyword evidence="3" id="KW-0963">Cytoplasm</keyword>
<reference evidence="10 11" key="1">
    <citation type="journal article" date="2008" name="Nature">
        <title>Genome analysis of the platypus reveals unique signatures of evolution.</title>
        <authorList>
            <person name="Warren W.C."/>
            <person name="Hillier L.W."/>
            <person name="Marshall Graves J.A."/>
            <person name="Birney E."/>
            <person name="Ponting C.P."/>
            <person name="Grutzner F."/>
            <person name="Belov K."/>
            <person name="Miller W."/>
            <person name="Clarke L."/>
            <person name="Chinwalla A.T."/>
            <person name="Yang S.P."/>
            <person name="Heger A."/>
            <person name="Locke D.P."/>
            <person name="Miethke P."/>
            <person name="Waters P.D."/>
            <person name="Veyrunes F."/>
            <person name="Fulton L."/>
            <person name="Fulton B."/>
            <person name="Graves T."/>
            <person name="Wallis J."/>
            <person name="Puente X.S."/>
            <person name="Lopez-Otin C."/>
            <person name="Ordonez G.R."/>
            <person name="Eichler E.E."/>
            <person name="Chen L."/>
            <person name="Cheng Z."/>
            <person name="Deakin J.E."/>
            <person name="Alsop A."/>
            <person name="Thompson K."/>
            <person name="Kirby P."/>
            <person name="Papenfuss A.T."/>
            <person name="Wakefield M.J."/>
            <person name="Olender T."/>
            <person name="Lancet D."/>
            <person name="Huttley G.A."/>
            <person name="Smit A.F."/>
            <person name="Pask A."/>
            <person name="Temple-Smith P."/>
            <person name="Batzer M.A."/>
            <person name="Walker J.A."/>
            <person name="Konkel M.K."/>
            <person name="Harris R.S."/>
            <person name="Whittington C.M."/>
            <person name="Wong E.S."/>
            <person name="Gemmell N.J."/>
            <person name="Buschiazzo E."/>
            <person name="Vargas Jentzsch I.M."/>
            <person name="Merkel A."/>
            <person name="Schmitz J."/>
            <person name="Zemann A."/>
            <person name="Churakov G."/>
            <person name="Kriegs J.O."/>
            <person name="Brosius J."/>
            <person name="Murchison E.P."/>
            <person name="Sachidanandam R."/>
            <person name="Smith C."/>
            <person name="Hannon G.J."/>
            <person name="Tsend-Ayush E."/>
            <person name="McMillan D."/>
            <person name="Attenborough R."/>
            <person name="Rens W."/>
            <person name="Ferguson-Smith M."/>
            <person name="Lefevre C.M."/>
            <person name="Sharp J.A."/>
            <person name="Nicholas K.R."/>
            <person name="Ray D.A."/>
            <person name="Kube M."/>
            <person name="Reinhardt R."/>
            <person name="Pringle T.H."/>
            <person name="Taylor J."/>
            <person name="Jones R.C."/>
            <person name="Nixon B."/>
            <person name="Dacheux J.L."/>
            <person name="Niwa H."/>
            <person name="Sekita Y."/>
            <person name="Huang X."/>
            <person name="Stark A."/>
            <person name="Kheradpour P."/>
            <person name="Kellis M."/>
            <person name="Flicek P."/>
            <person name="Chen Y."/>
            <person name="Webber C."/>
            <person name="Hardison R."/>
            <person name="Nelson J."/>
            <person name="Hallsworth-Pepin K."/>
            <person name="Delehaunty K."/>
            <person name="Markovic C."/>
            <person name="Minx P."/>
            <person name="Feng Y."/>
            <person name="Kremitzki C."/>
            <person name="Mitreva M."/>
            <person name="Glasscock J."/>
            <person name="Wylie T."/>
            <person name="Wohldmann P."/>
            <person name="Thiru P."/>
            <person name="Nhan M.N."/>
            <person name="Pohl C.S."/>
            <person name="Smith S.M."/>
            <person name="Hou S."/>
            <person name="Nefedov M."/>
            <person name="de Jong P.J."/>
            <person name="Renfree M.B."/>
            <person name="Mardis E.R."/>
            <person name="Wilson R.K."/>
        </authorList>
    </citation>
    <scope>NUCLEOTIDE SEQUENCE [LARGE SCALE GENOMIC DNA]</scope>
    <source>
        <strain evidence="10 11">Glennie</strain>
    </source>
</reference>
<evidence type="ECO:0000313" key="11">
    <source>
        <dbReference type="Proteomes" id="UP000002279"/>
    </source>
</evidence>
<dbReference type="Ensembl" id="ENSOANT00000009229.4">
    <property type="protein sequence ID" value="ENSOANP00000009227.3"/>
    <property type="gene ID" value="ENSOANG00000005790.4"/>
</dbReference>
<dbReference type="AlphaFoldDB" id="F6PTQ5"/>
<evidence type="ECO:0000256" key="7">
    <source>
        <dbReference type="ARBA" id="ARBA00023212"/>
    </source>
</evidence>
<dbReference type="Proteomes" id="UP000002279">
    <property type="component" value="Chromosome 11"/>
</dbReference>
<evidence type="ECO:0000256" key="6">
    <source>
        <dbReference type="ARBA" id="ARBA00023054"/>
    </source>
</evidence>
<keyword evidence="8" id="KW-0966">Cell projection</keyword>
<dbReference type="STRING" id="9258.ENSOANP00000009227"/>
<evidence type="ECO:0000313" key="10">
    <source>
        <dbReference type="Ensembl" id="ENSOANP00000009227.3"/>
    </source>
</evidence>
<protein>
    <submittedName>
        <fullName evidence="10">Uncharacterized protein</fullName>
    </submittedName>
</protein>
<dbReference type="HOGENOM" id="CLU_000928_1_0_1"/>
<dbReference type="GO" id="GO:0005929">
    <property type="term" value="C:cilium"/>
    <property type="evidence" value="ECO:0007669"/>
    <property type="project" value="UniProtKB-SubCell"/>
</dbReference>
<dbReference type="OMA" id="CIQGRQQ"/>
<dbReference type="GO" id="GO:0005856">
    <property type="term" value="C:cytoskeleton"/>
    <property type="evidence" value="ECO:0007669"/>
    <property type="project" value="UniProtKB-SubCell"/>
</dbReference>
<evidence type="ECO:0000256" key="9">
    <source>
        <dbReference type="SAM" id="Coils"/>
    </source>
</evidence>
<sequence>MEEMVHEFMVTKFGREVDLEALQTLSVNTTLEELKIKKMEKELENAKELREWEGKIAQVRLELMMKTKEHTQKLHRMNALCLEKQQLQDRLDTLQGEQGNTFQSFPRADLEGREGATQLIQEQAKKILALRKEIALLRRKDGFFLPPIQPLQ</sequence>
<reference evidence="10" key="3">
    <citation type="submission" date="2025-09" db="UniProtKB">
        <authorList>
            <consortium name="Ensembl"/>
        </authorList>
    </citation>
    <scope>IDENTIFICATION</scope>
    <source>
        <strain evidence="10">Glennie</strain>
    </source>
</reference>
<dbReference type="eggNOG" id="ENOG502QUZQ">
    <property type="taxonomic scope" value="Eukaryota"/>
</dbReference>
<keyword evidence="4" id="KW-0853">WD repeat</keyword>
<keyword evidence="5" id="KW-0677">Repeat</keyword>
<evidence type="ECO:0000256" key="3">
    <source>
        <dbReference type="ARBA" id="ARBA00022490"/>
    </source>
</evidence>
<dbReference type="InParanoid" id="F6PTQ5"/>
<evidence type="ECO:0000256" key="1">
    <source>
        <dbReference type="ARBA" id="ARBA00004138"/>
    </source>
</evidence>